<dbReference type="PANTHER" id="PTHR10357">
    <property type="entry name" value="ALPHA-AMYLASE FAMILY MEMBER"/>
    <property type="match status" value="1"/>
</dbReference>
<evidence type="ECO:0000256" key="3">
    <source>
        <dbReference type="ARBA" id="ARBA00023295"/>
    </source>
</evidence>
<dbReference type="InterPro" id="IPR004185">
    <property type="entry name" value="Glyco_hydro_13_lg-like_dom"/>
</dbReference>
<dbReference type="InterPro" id="IPR013780">
    <property type="entry name" value="Glyco_hydro_b"/>
</dbReference>
<protein>
    <submittedName>
        <fullName evidence="5">Glycoside hydrolase family 13 protein</fullName>
    </submittedName>
</protein>
<evidence type="ECO:0000313" key="5">
    <source>
        <dbReference type="EMBL" id="MST81522.1"/>
    </source>
</evidence>
<organism evidence="5 6">
    <name type="scientific">Bilifractor porci</name>
    <dbReference type="NCBI Taxonomy" id="2606636"/>
    <lineage>
        <taxon>Bacteria</taxon>
        <taxon>Bacillati</taxon>
        <taxon>Bacillota</taxon>
        <taxon>Clostridia</taxon>
        <taxon>Lachnospirales</taxon>
        <taxon>Lachnospiraceae</taxon>
        <taxon>Bilifractor</taxon>
    </lineage>
</organism>
<dbReference type="Gene3D" id="2.60.40.10">
    <property type="entry name" value="Immunoglobulins"/>
    <property type="match status" value="1"/>
</dbReference>
<sequence>MDGILHGMDYTQYMIHMRPLLRKQALYSDETEMFVTPMEPDPGDVVTIRFRTARNDADLVYLHHENDRLRMHFERTESDFDYYSVRVPVEEDSFAYYFEIRAGKTICYYDRLGTSHQPSTEHMFRIHPGFHTPDWAKGCVMYQIFVDRFRNGDPSNDVLDHEYNYIHRHVHKVNNWYQMPEAMDVQNFYGGDLQGVLDKLDYLQKLGIRAIYLNPVFVSPSNHKYDTQDYDYIDPHFGKIITEQKEMRPEEGVLPDGSEDNTQASRYIARVTDRRNLGAGNDLFIRLVEEAHRRGMKVILDGVFNHCGSFNKWMDRERIYENQQGYEKGAYIAEDSPYHSFFQFNPGGRWPFNGNYDSWWGNDTLPKLNYENSRELQKTILRIGRKWVSPPYNADGWRLDVAADLGHSPEFNHAFWKEFRKEVKDANPEAIILAEHYGDADAWLGGDEWDTVMNYDAFMEPVSWFLTGMEKHSDAYREDLLGNSDSFADAMRYHMTAFSMPSLLTAMNELDNHDHSRFLTRTNHRVGRVATQGSEAASRDVDKAVLQEAVVIQMTWPGAPTVYYGDEAGLCGFTDPDNRRTYPWGMEDDQLIDFYRTVIGIHNSHEVLRTGSVIILHRDYNVLVYGRFNREEQVLVCISNRAQEFDVEAEVWPAGISKVDESVRLKKILECDADGYTTAPEEIPMTAGNVKLHMAPKSALILLHSRETDIRREQE</sequence>
<dbReference type="GO" id="GO:0005975">
    <property type="term" value="P:carbohydrate metabolic process"/>
    <property type="evidence" value="ECO:0007669"/>
    <property type="project" value="InterPro"/>
</dbReference>
<dbReference type="RefSeq" id="WP_154457322.1">
    <property type="nucleotide sequence ID" value="NZ_VUMV01000002.1"/>
</dbReference>
<reference evidence="5 6" key="1">
    <citation type="submission" date="2019-08" db="EMBL/GenBank/DDBJ databases">
        <title>In-depth cultivation of the pig gut microbiome towards novel bacterial diversity and tailored functional studies.</title>
        <authorList>
            <person name="Wylensek D."/>
            <person name="Hitch T.C.A."/>
            <person name="Clavel T."/>
        </authorList>
    </citation>
    <scope>NUCLEOTIDE SEQUENCE [LARGE SCALE GENOMIC DNA]</scope>
    <source>
        <strain evidence="5 6">Oil+RF-744-WCA-WT-13</strain>
    </source>
</reference>
<dbReference type="CDD" id="cd11338">
    <property type="entry name" value="AmyAc_CMD"/>
    <property type="match status" value="1"/>
</dbReference>
<dbReference type="EMBL" id="VUMV01000002">
    <property type="protein sequence ID" value="MST81522.1"/>
    <property type="molecule type" value="Genomic_DNA"/>
</dbReference>
<dbReference type="Gene3D" id="3.20.20.80">
    <property type="entry name" value="Glycosidases"/>
    <property type="match status" value="1"/>
</dbReference>
<dbReference type="AlphaFoldDB" id="A0A7X2P794"/>
<dbReference type="Gene3D" id="2.60.40.1180">
    <property type="entry name" value="Golgi alpha-mannosidase II"/>
    <property type="match status" value="1"/>
</dbReference>
<dbReference type="Pfam" id="PF00128">
    <property type="entry name" value="Alpha-amylase"/>
    <property type="match status" value="2"/>
</dbReference>
<name>A0A7X2P794_9FIRM</name>
<dbReference type="InterPro" id="IPR006047">
    <property type="entry name" value="GH13_cat_dom"/>
</dbReference>
<dbReference type="CDD" id="cd02857">
    <property type="entry name" value="E_set_CDase_PDE_N"/>
    <property type="match status" value="1"/>
</dbReference>
<keyword evidence="6" id="KW-1185">Reference proteome</keyword>
<gene>
    <name evidence="5" type="ORF">FYJ60_04245</name>
</gene>
<keyword evidence="3" id="KW-0326">Glycosidase</keyword>
<comment type="caution">
    <text evidence="5">The sequence shown here is derived from an EMBL/GenBank/DDBJ whole genome shotgun (WGS) entry which is preliminary data.</text>
</comment>
<dbReference type="SMART" id="SM00642">
    <property type="entry name" value="Aamy"/>
    <property type="match status" value="1"/>
</dbReference>
<dbReference type="InterPro" id="IPR013783">
    <property type="entry name" value="Ig-like_fold"/>
</dbReference>
<evidence type="ECO:0000256" key="2">
    <source>
        <dbReference type="ARBA" id="ARBA00022801"/>
    </source>
</evidence>
<proteinExistence type="inferred from homology"/>
<evidence type="ECO:0000313" key="6">
    <source>
        <dbReference type="Proteomes" id="UP000466864"/>
    </source>
</evidence>
<dbReference type="SUPFAM" id="SSF51445">
    <property type="entry name" value="(Trans)glycosidases"/>
    <property type="match status" value="1"/>
</dbReference>
<dbReference type="InterPro" id="IPR017853">
    <property type="entry name" value="GH"/>
</dbReference>
<dbReference type="Pfam" id="PF02903">
    <property type="entry name" value="Alpha-amylase_N"/>
    <property type="match status" value="1"/>
</dbReference>
<dbReference type="SUPFAM" id="SSF81296">
    <property type="entry name" value="E set domains"/>
    <property type="match status" value="1"/>
</dbReference>
<evidence type="ECO:0000259" key="4">
    <source>
        <dbReference type="SMART" id="SM00642"/>
    </source>
</evidence>
<comment type="similarity">
    <text evidence="1">Belongs to the glycosyl hydrolase 13 family.</text>
</comment>
<evidence type="ECO:0000256" key="1">
    <source>
        <dbReference type="ARBA" id="ARBA00008061"/>
    </source>
</evidence>
<dbReference type="InterPro" id="IPR014756">
    <property type="entry name" value="Ig_E-set"/>
</dbReference>
<dbReference type="GO" id="GO:0004553">
    <property type="term" value="F:hydrolase activity, hydrolyzing O-glycosyl compounds"/>
    <property type="evidence" value="ECO:0007669"/>
    <property type="project" value="InterPro"/>
</dbReference>
<feature type="domain" description="Glycosyl hydrolase family 13 catalytic" evidence="4">
    <location>
        <begin position="143"/>
        <end position="602"/>
    </location>
</feature>
<dbReference type="Proteomes" id="UP000466864">
    <property type="component" value="Unassembled WGS sequence"/>
</dbReference>
<keyword evidence="2 5" id="KW-0378">Hydrolase</keyword>
<accession>A0A7X2P794</accession>
<dbReference type="PANTHER" id="PTHR10357:SF210">
    <property type="entry name" value="MALTODEXTRIN GLUCOSIDASE"/>
    <property type="match status" value="1"/>
</dbReference>